<keyword evidence="5 8" id="KW-0677">Repeat</keyword>
<sequence>MHMAERNGALGVRRDRLGDRARSAAISLFLGTAAASALMVPAVYAQSYSFSTIRVVGNQYVDTATISTYAGISQGRAVSAGQLNDAYQRIMNSGLFESVDLEPQGSTLVVRVTEYPMINRIAFEGNQRIKDEQIAAAVQSKARHVYSPSQAEQDAAAITDLYRNAGRVAAIVEPKIIRRSDNRVDLVFEVREGGVVEIERISFSGNRSFSEGRLRQVLATKQAGLLRRLISSDSYVEDRVEFDKQLLTDFYRSRGFADFQVLSATSEFSRDRNAFFLNFNLREGPRYTVGRVSVGTDLPDISVPEFQEALRMSSGGYYNPTEIDANITRLERLALQKGMNFVRVEPRLTRDPQNGIVNVEFFVNRGPRVFVERIDIEGNQTTLDRVVRRQFRVVEGDPYNPREIRQTAERIRALGYFSDVQANARPGSTPEQVIVDVDVEEQPTGSLSFGVSYGVDSGAGFSVGLSESNFLGRGQTVALNLSSGTEDTNTSFTFIEPFFLDRDLRLRFNLYYNRGSTSNRIHYNTQRAGIVPSIEFPISEQGRLELRYRLSRDKLTNVPYGDPAANGDPTINNTGSSMILHREEAEGALITSAVGYTYKFDNRTTGLTPNRGVYFQFGQDFLGVGGDVKAITTTALLGAEMKVMNEDVTLRAEVEGGNIHMLSGQDSRVTDRFFLRGKMRGFESSGLGPRDLSVSNEDALGGNIFAVARLEAEFPLGLPQEYGISGGLFWDVGSVWSLDDTQGGPYYGSCPIASCEVDDSLNWRSAVGFSVFWTSPLGPLRFNFSKALLKEDYDREQNFDFTVSTRF</sequence>
<evidence type="ECO:0000256" key="1">
    <source>
        <dbReference type="ARBA" id="ARBA00004370"/>
    </source>
</evidence>
<dbReference type="InterPro" id="IPR034746">
    <property type="entry name" value="POTRA"/>
</dbReference>
<dbReference type="PIRSF" id="PIRSF006076">
    <property type="entry name" value="OM_assembly_OMP85"/>
    <property type="match status" value="1"/>
</dbReference>
<protein>
    <recommendedName>
        <fullName evidence="8 9">Outer membrane protein assembly factor BamA</fullName>
    </recommendedName>
</protein>
<evidence type="ECO:0000256" key="4">
    <source>
        <dbReference type="ARBA" id="ARBA00022729"/>
    </source>
</evidence>
<comment type="subunit">
    <text evidence="8">Part of the Bam complex.</text>
</comment>
<keyword evidence="12" id="KW-1185">Reference proteome</keyword>
<keyword evidence="2 8" id="KW-1134">Transmembrane beta strand</keyword>
<dbReference type="InterPro" id="IPR023707">
    <property type="entry name" value="OM_assembly_BamA"/>
</dbReference>
<dbReference type="Proteomes" id="UP000028826">
    <property type="component" value="Unassembled WGS sequence"/>
</dbReference>
<dbReference type="NCBIfam" id="TIGR03303">
    <property type="entry name" value="OM_YaeT"/>
    <property type="match status" value="1"/>
</dbReference>
<evidence type="ECO:0000313" key="11">
    <source>
        <dbReference type="EMBL" id="KFI27717.1"/>
    </source>
</evidence>
<dbReference type="Gene3D" id="3.10.20.310">
    <property type="entry name" value="membrane protein fhac"/>
    <property type="match status" value="5"/>
</dbReference>
<evidence type="ECO:0000256" key="3">
    <source>
        <dbReference type="ARBA" id="ARBA00022692"/>
    </source>
</evidence>
<dbReference type="HAMAP" id="MF_01430">
    <property type="entry name" value="OM_assembly_BamA"/>
    <property type="match status" value="1"/>
</dbReference>
<comment type="caution">
    <text evidence="11">The sequence shown here is derived from an EMBL/GenBank/DDBJ whole genome shotgun (WGS) entry which is preliminary data.</text>
</comment>
<keyword evidence="7 8" id="KW-0998">Cell outer membrane</keyword>
<proteinExistence type="inferred from homology"/>
<dbReference type="InterPro" id="IPR039910">
    <property type="entry name" value="D15-like"/>
</dbReference>
<comment type="subcellular location">
    <subcellularLocation>
        <location evidence="8">Cell outer membrane</location>
    </subcellularLocation>
    <subcellularLocation>
        <location evidence="1">Membrane</location>
    </subcellularLocation>
</comment>
<dbReference type="InterPro" id="IPR010827">
    <property type="entry name" value="BamA/TamA_POTRA"/>
</dbReference>
<accession>A0A086Y0B7</accession>
<dbReference type="Gene3D" id="2.40.160.50">
    <property type="entry name" value="membrane protein fhac: a member of the omp85/tpsb transporter family"/>
    <property type="match status" value="1"/>
</dbReference>
<feature type="domain" description="POTRA" evidence="10">
    <location>
        <begin position="116"/>
        <end position="193"/>
    </location>
</feature>
<dbReference type="EMBL" id="JGYG01000010">
    <property type="protein sequence ID" value="KFI27717.1"/>
    <property type="molecule type" value="Genomic_DNA"/>
</dbReference>
<organism evidence="11 12">
    <name type="scientific">Haematobacter massiliensis</name>
    <dbReference type="NCBI Taxonomy" id="195105"/>
    <lineage>
        <taxon>Bacteria</taxon>
        <taxon>Pseudomonadati</taxon>
        <taxon>Pseudomonadota</taxon>
        <taxon>Alphaproteobacteria</taxon>
        <taxon>Rhodobacterales</taxon>
        <taxon>Paracoccaceae</taxon>
        <taxon>Haematobacter</taxon>
    </lineage>
</organism>
<dbReference type="PANTHER" id="PTHR12815:SF47">
    <property type="entry name" value="TRANSLOCATION AND ASSEMBLY MODULE SUBUNIT TAMA"/>
    <property type="match status" value="1"/>
</dbReference>
<dbReference type="GO" id="GO:0051205">
    <property type="term" value="P:protein insertion into membrane"/>
    <property type="evidence" value="ECO:0007669"/>
    <property type="project" value="UniProtKB-UniRule"/>
</dbReference>
<comment type="function">
    <text evidence="8">Part of the outer membrane protein assembly complex, which is involved in assembly and insertion of beta-barrel proteins into the outer membrane.</text>
</comment>
<dbReference type="InterPro" id="IPR000184">
    <property type="entry name" value="Bac_surfAg_D15"/>
</dbReference>
<keyword evidence="3 8" id="KW-0812">Transmembrane</keyword>
<dbReference type="eggNOG" id="COG4775">
    <property type="taxonomic scope" value="Bacteria"/>
</dbReference>
<evidence type="ECO:0000256" key="5">
    <source>
        <dbReference type="ARBA" id="ARBA00022737"/>
    </source>
</evidence>
<evidence type="ECO:0000256" key="2">
    <source>
        <dbReference type="ARBA" id="ARBA00022452"/>
    </source>
</evidence>
<evidence type="ECO:0000256" key="9">
    <source>
        <dbReference type="NCBIfam" id="TIGR03303"/>
    </source>
</evidence>
<feature type="domain" description="POTRA" evidence="10">
    <location>
        <begin position="48"/>
        <end position="115"/>
    </location>
</feature>
<dbReference type="AlphaFoldDB" id="A0A086Y0B7"/>
<dbReference type="STRING" id="195105.CN97_00550"/>
<dbReference type="PANTHER" id="PTHR12815">
    <property type="entry name" value="SORTING AND ASSEMBLY MACHINERY SAMM50 PROTEIN FAMILY MEMBER"/>
    <property type="match status" value="1"/>
</dbReference>
<dbReference type="PROSITE" id="PS51779">
    <property type="entry name" value="POTRA"/>
    <property type="match status" value="3"/>
</dbReference>
<evidence type="ECO:0000313" key="12">
    <source>
        <dbReference type="Proteomes" id="UP000028826"/>
    </source>
</evidence>
<dbReference type="GO" id="GO:0009279">
    <property type="term" value="C:cell outer membrane"/>
    <property type="evidence" value="ECO:0007669"/>
    <property type="project" value="UniProtKB-SubCell"/>
</dbReference>
<evidence type="ECO:0000256" key="8">
    <source>
        <dbReference type="HAMAP-Rule" id="MF_01430"/>
    </source>
</evidence>
<keyword evidence="4 8" id="KW-0732">Signal</keyword>
<feature type="domain" description="POTRA" evidence="10">
    <location>
        <begin position="369"/>
        <end position="442"/>
    </location>
</feature>
<evidence type="ECO:0000259" key="10">
    <source>
        <dbReference type="PROSITE" id="PS51779"/>
    </source>
</evidence>
<dbReference type="Pfam" id="PF01103">
    <property type="entry name" value="Omp85"/>
    <property type="match status" value="1"/>
</dbReference>
<name>A0A086Y0B7_9RHOB</name>
<reference evidence="11 12" key="1">
    <citation type="submission" date="2014-03" db="EMBL/GenBank/DDBJ databases">
        <title>Genome of Haematobacter massiliensis CCUG 47968.</title>
        <authorList>
            <person name="Wang D."/>
            <person name="Wang G."/>
        </authorList>
    </citation>
    <scope>NUCLEOTIDE SEQUENCE [LARGE SCALE GENOMIC DNA]</scope>
    <source>
        <strain evidence="11 12">CCUG 47968</strain>
    </source>
</reference>
<evidence type="ECO:0000256" key="7">
    <source>
        <dbReference type="ARBA" id="ARBA00023237"/>
    </source>
</evidence>
<keyword evidence="6 8" id="KW-0472">Membrane</keyword>
<comment type="similarity">
    <text evidence="8">Belongs to the BamA family.</text>
</comment>
<evidence type="ECO:0000256" key="6">
    <source>
        <dbReference type="ARBA" id="ARBA00023136"/>
    </source>
</evidence>
<gene>
    <name evidence="8" type="primary">bamA</name>
    <name evidence="11" type="ORF">CN97_00550</name>
</gene>
<dbReference type="Pfam" id="PF07244">
    <property type="entry name" value="POTRA"/>
    <property type="match status" value="4"/>
</dbReference>
<dbReference type="GO" id="GO:0043165">
    <property type="term" value="P:Gram-negative-bacterium-type cell outer membrane assembly"/>
    <property type="evidence" value="ECO:0007669"/>
    <property type="project" value="UniProtKB-UniRule"/>
</dbReference>